<name>A0A4Y7PR88_9AGAM</name>
<accession>A0A4Y7PR88</accession>
<evidence type="ECO:0000313" key="1">
    <source>
        <dbReference type="EMBL" id="TDL17957.1"/>
    </source>
</evidence>
<dbReference type="Proteomes" id="UP000294933">
    <property type="component" value="Unassembled WGS sequence"/>
</dbReference>
<proteinExistence type="predicted"/>
<dbReference type="AlphaFoldDB" id="A0A4Y7PR88"/>
<dbReference type="Gene3D" id="3.80.10.10">
    <property type="entry name" value="Ribonuclease Inhibitor"/>
    <property type="match status" value="1"/>
</dbReference>
<dbReference type="InterPro" id="IPR032675">
    <property type="entry name" value="LRR_dom_sf"/>
</dbReference>
<evidence type="ECO:0008006" key="3">
    <source>
        <dbReference type="Google" id="ProtNLM"/>
    </source>
</evidence>
<keyword evidence="2" id="KW-1185">Reference proteome</keyword>
<evidence type="ECO:0000313" key="2">
    <source>
        <dbReference type="Proteomes" id="UP000294933"/>
    </source>
</evidence>
<organism evidence="1 2">
    <name type="scientific">Rickenella mellea</name>
    <dbReference type="NCBI Taxonomy" id="50990"/>
    <lineage>
        <taxon>Eukaryota</taxon>
        <taxon>Fungi</taxon>
        <taxon>Dikarya</taxon>
        <taxon>Basidiomycota</taxon>
        <taxon>Agaricomycotina</taxon>
        <taxon>Agaricomycetes</taxon>
        <taxon>Hymenochaetales</taxon>
        <taxon>Rickenellaceae</taxon>
        <taxon>Rickenella</taxon>
    </lineage>
</organism>
<dbReference type="STRING" id="50990.A0A4Y7PR88"/>
<protein>
    <recommendedName>
        <fullName evidence="3">F-box domain-containing protein</fullName>
    </recommendedName>
</protein>
<reference evidence="1 2" key="1">
    <citation type="submission" date="2018-06" db="EMBL/GenBank/DDBJ databases">
        <title>A transcriptomic atlas of mushroom development highlights an independent origin of complex multicellularity.</title>
        <authorList>
            <consortium name="DOE Joint Genome Institute"/>
            <person name="Krizsan K."/>
            <person name="Almasi E."/>
            <person name="Merenyi Z."/>
            <person name="Sahu N."/>
            <person name="Viragh M."/>
            <person name="Koszo T."/>
            <person name="Mondo S."/>
            <person name="Kiss B."/>
            <person name="Balint B."/>
            <person name="Kues U."/>
            <person name="Barry K."/>
            <person name="Hegedus J.C."/>
            <person name="Henrissat B."/>
            <person name="Johnson J."/>
            <person name="Lipzen A."/>
            <person name="Ohm R."/>
            <person name="Nagy I."/>
            <person name="Pangilinan J."/>
            <person name="Yan J."/>
            <person name="Xiong Y."/>
            <person name="Grigoriev I.V."/>
            <person name="Hibbett D.S."/>
            <person name="Nagy L.G."/>
        </authorList>
    </citation>
    <scope>NUCLEOTIDE SEQUENCE [LARGE SCALE GENOMIC DNA]</scope>
    <source>
        <strain evidence="1 2">SZMC22713</strain>
    </source>
</reference>
<sequence>MVPSHYWRYGGVLQQFLPSLKCGVPRLESLKLYETMTGLYDAYDADISAAPRLQYLNVTTSFRLTDISATQSIRRFILKQIDLGSSRESLLMPDTILQLLPACPNLEVVDIGFVGAEITPPPHEVVMQSLQELTLHLTHYVPSVPIWSFLGQLTLPALQTLSIDLHHAIWTTMPCSSIQSLIGSFTSEDDLIDCVLYLPDLKFLVLWHMPITETFMTAFTASPRSSGSDHPPVLCPVLDQLTFSDSTFSENSVMNMIRSRWENTNHALLSVRLLSCNLPPSDGAVLRLFGESDIAKNVRLVLEGNVHG</sequence>
<gene>
    <name evidence="1" type="ORF">BD410DRAFT_516349</name>
</gene>
<dbReference type="EMBL" id="ML170214">
    <property type="protein sequence ID" value="TDL17957.1"/>
    <property type="molecule type" value="Genomic_DNA"/>
</dbReference>
<dbReference type="VEuPathDB" id="FungiDB:BD410DRAFT_516349"/>
<dbReference type="SUPFAM" id="SSF52047">
    <property type="entry name" value="RNI-like"/>
    <property type="match status" value="1"/>
</dbReference>